<dbReference type="AlphaFoldDB" id="A0A804LCE5"/>
<comment type="function">
    <text evidence="1">Involved in the lipid remodeling steps of GPI-anchor maturation.</text>
</comment>
<dbReference type="InterPro" id="IPR007217">
    <property type="entry name" value="Per1-like"/>
</dbReference>
<evidence type="ECO:0007829" key="4">
    <source>
        <dbReference type="PeptideAtlas" id="A0A804LCE5"/>
    </source>
</evidence>
<dbReference type="InterPro" id="IPR006311">
    <property type="entry name" value="TAT_signal"/>
</dbReference>
<reference evidence="3" key="1">
    <citation type="submission" date="2015-12" db="EMBL/GenBank/DDBJ databases">
        <title>Update maize B73 reference genome by single molecule sequencing technologies.</title>
        <authorList>
            <consortium name="Maize Genome Sequencing Project"/>
            <person name="Ware D."/>
        </authorList>
    </citation>
    <scope>NUCLEOTIDE SEQUENCE [LARGE SCALE GENOMIC DNA]</scope>
    <source>
        <strain evidence="3">cv. B73</strain>
    </source>
</reference>
<proteinExistence type="evidence at protein level"/>
<name>A0A804LCE5_MAIZE</name>
<sequence length="174" mass="19619">MGLLGRRTLLRLLALASAAVAVAVTVEAYEGDADPLYRACVEGCQKTGSLKETSIKHCMVPTDGQPVDKSWYTHEPLYLQWKDWNCKSECRYHCMMERENERAKLGLQPVKYHGKWPLKRASVFQLSLRLLLLCNLMGGYHFSSCFIINFLCGQKLTRHTMNTLACGTSMGSLP</sequence>
<keyword evidence="3" id="KW-1185">Reference proteome</keyword>
<reference evidence="2" key="3">
    <citation type="submission" date="2021-05" db="UniProtKB">
        <authorList>
            <consortium name="EnsemblPlants"/>
        </authorList>
    </citation>
    <scope>IDENTIFICATION</scope>
    <source>
        <strain evidence="2">cv. B73</strain>
    </source>
</reference>
<gene>
    <name evidence="2" type="primary">LOC100274414</name>
</gene>
<dbReference type="PANTHER" id="PTHR13148:SF1">
    <property type="entry name" value="POST-GPI ATTACHMENT TO PROTEINS FACTOR 3"/>
    <property type="match status" value="1"/>
</dbReference>
<dbReference type="OrthoDB" id="419770at2759"/>
<dbReference type="PANTHER" id="PTHR13148">
    <property type="entry name" value="PER1-RELATED"/>
    <property type="match status" value="1"/>
</dbReference>
<keyword evidence="1" id="KW-0732">Signal</keyword>
<keyword evidence="4" id="KW-1267">Proteomics identification</keyword>
<dbReference type="PROSITE" id="PS51318">
    <property type="entry name" value="TAT"/>
    <property type="match status" value="1"/>
</dbReference>
<reference evidence="2" key="2">
    <citation type="submission" date="2019-07" db="EMBL/GenBank/DDBJ databases">
        <authorList>
            <person name="Seetharam A."/>
            <person name="Woodhouse M."/>
            <person name="Cannon E."/>
        </authorList>
    </citation>
    <scope>NUCLEOTIDE SEQUENCE [LARGE SCALE GENOMIC DNA]</scope>
    <source>
        <strain evidence="2">cv. B73</strain>
    </source>
</reference>
<protein>
    <recommendedName>
        <fullName evidence="1">Post-GPI attachment to proteins factor 3</fullName>
    </recommendedName>
</protein>
<comment type="subcellular location">
    <subcellularLocation>
        <location evidence="1">Golgi apparatus membrane</location>
        <topology evidence="1">Multi-pass membrane protein</topology>
    </subcellularLocation>
</comment>
<dbReference type="GO" id="GO:0006506">
    <property type="term" value="P:GPI anchor biosynthetic process"/>
    <property type="evidence" value="ECO:0007669"/>
    <property type="project" value="UniProtKB-KW"/>
</dbReference>
<feature type="chain" id="PRO_5033096813" description="Post-GPI attachment to proteins factor 3" evidence="1">
    <location>
        <begin position="29"/>
        <end position="174"/>
    </location>
</feature>
<dbReference type="Gramene" id="Zm00001eb001270_T001">
    <property type="protein sequence ID" value="Zm00001eb001270_P001"/>
    <property type="gene ID" value="Zm00001eb001270"/>
</dbReference>
<evidence type="ECO:0000313" key="3">
    <source>
        <dbReference type="Proteomes" id="UP000007305"/>
    </source>
</evidence>
<evidence type="ECO:0000313" key="2">
    <source>
        <dbReference type="EnsemblPlants" id="Zm00001eb001270_P001"/>
    </source>
</evidence>
<evidence type="ECO:0000256" key="1">
    <source>
        <dbReference type="RuleBase" id="RU365066"/>
    </source>
</evidence>
<dbReference type="EnsemblPlants" id="Zm00001eb001270_T001">
    <property type="protein sequence ID" value="Zm00001eb001270_P001"/>
    <property type="gene ID" value="Zm00001eb001270"/>
</dbReference>
<keyword evidence="1" id="KW-0337">GPI-anchor biosynthesis</keyword>
<keyword evidence="1" id="KW-0333">Golgi apparatus</keyword>
<feature type="signal peptide" evidence="1">
    <location>
        <begin position="1"/>
        <end position="28"/>
    </location>
</feature>
<dbReference type="GO" id="GO:0000139">
    <property type="term" value="C:Golgi membrane"/>
    <property type="evidence" value="ECO:0007669"/>
    <property type="project" value="UniProtKB-SubCell"/>
</dbReference>
<organism evidence="2 3">
    <name type="scientific">Zea mays</name>
    <name type="common">Maize</name>
    <dbReference type="NCBI Taxonomy" id="4577"/>
    <lineage>
        <taxon>Eukaryota</taxon>
        <taxon>Viridiplantae</taxon>
        <taxon>Streptophyta</taxon>
        <taxon>Embryophyta</taxon>
        <taxon>Tracheophyta</taxon>
        <taxon>Spermatophyta</taxon>
        <taxon>Magnoliopsida</taxon>
        <taxon>Liliopsida</taxon>
        <taxon>Poales</taxon>
        <taxon>Poaceae</taxon>
        <taxon>PACMAD clade</taxon>
        <taxon>Panicoideae</taxon>
        <taxon>Andropogonodae</taxon>
        <taxon>Andropogoneae</taxon>
        <taxon>Tripsacinae</taxon>
        <taxon>Zea</taxon>
    </lineage>
</organism>
<comment type="similarity">
    <text evidence="1">Belongs to the PGAP3 family.</text>
</comment>
<dbReference type="Pfam" id="PF04080">
    <property type="entry name" value="Per1"/>
    <property type="match status" value="1"/>
</dbReference>
<accession>A0A804LCE5</accession>
<dbReference type="Proteomes" id="UP000007305">
    <property type="component" value="Chromosome 1"/>
</dbReference>